<dbReference type="Gene3D" id="3.90.1150.10">
    <property type="entry name" value="Aspartate Aminotransferase, domain 1"/>
    <property type="match status" value="1"/>
</dbReference>
<proteinExistence type="predicted"/>
<accession>A0AA35SNK0</accession>
<dbReference type="Pfam" id="PF00266">
    <property type="entry name" value="Aminotran_5"/>
    <property type="match status" value="1"/>
</dbReference>
<reference evidence="3" key="1">
    <citation type="submission" date="2023-03" db="EMBL/GenBank/DDBJ databases">
        <authorList>
            <person name="Steffen K."/>
            <person name="Cardenas P."/>
        </authorList>
    </citation>
    <scope>NUCLEOTIDE SEQUENCE</scope>
</reference>
<dbReference type="InterPro" id="IPR015422">
    <property type="entry name" value="PyrdxlP-dep_Trfase_small"/>
</dbReference>
<evidence type="ECO:0000256" key="1">
    <source>
        <dbReference type="ARBA" id="ARBA00022898"/>
    </source>
</evidence>
<evidence type="ECO:0000313" key="4">
    <source>
        <dbReference type="Proteomes" id="UP001174909"/>
    </source>
</evidence>
<dbReference type="Gene3D" id="3.40.640.10">
    <property type="entry name" value="Type I PLP-dependent aspartate aminotransferase-like (Major domain)"/>
    <property type="match status" value="1"/>
</dbReference>
<organism evidence="3 4">
    <name type="scientific">Geodia barretti</name>
    <name type="common">Barrett's horny sponge</name>
    <dbReference type="NCBI Taxonomy" id="519541"/>
    <lineage>
        <taxon>Eukaryota</taxon>
        <taxon>Metazoa</taxon>
        <taxon>Porifera</taxon>
        <taxon>Demospongiae</taxon>
        <taxon>Heteroscleromorpha</taxon>
        <taxon>Tetractinellida</taxon>
        <taxon>Astrophorina</taxon>
        <taxon>Geodiidae</taxon>
        <taxon>Geodia</taxon>
    </lineage>
</organism>
<gene>
    <name evidence="3" type="ORF">GBAR_LOCUS18310</name>
</gene>
<sequence length="421" mass="47303">MDLVARAKRFREIQDPIENLDMKEQCSFGERIRNYLFSFATEASWFTNHGSFGAVPWPVWDAHSHLLNRVDEHPDTWFRRDLNPLYFAACDAAAKFVGASNEEVVLVDNATTAVNTVLRSLRLGEKDGVMVTSFSYAACSIAARAVCESTGAKLHVMEINLPIISRESIVQMYREYLDENRDVTFALVDHITSPSAVVMPVKEIVRVCRERGVKVMVDAAHSPGQLPLDVKDIGAQFLTGNFHKWVFCTRGSALLYVQDGLQSSIYPLVASHGYYDSFRERFVSQATRDMVSFCVTPTAISFFDKIGGLVAVTEYNTSLISWATDMLCEHLSLSPLPVPPEMKAPFMSLVVLPPSLGPPTPENEKRLMDKIFSDYGVQTVICVVDRRLCCRISTQVYNIRQDYEKLAEALENEIKQTNNCV</sequence>
<keyword evidence="1" id="KW-0663">Pyridoxal phosphate</keyword>
<dbReference type="SUPFAM" id="SSF53383">
    <property type="entry name" value="PLP-dependent transferases"/>
    <property type="match status" value="1"/>
</dbReference>
<dbReference type="PANTHER" id="PTHR43092:SF4">
    <property type="entry name" value="AMINOTRANSFERASE CLASS V DOMAIN-CONTAINING PROTEIN"/>
    <property type="match status" value="1"/>
</dbReference>
<dbReference type="InterPro" id="IPR015421">
    <property type="entry name" value="PyrdxlP-dep_Trfase_major"/>
</dbReference>
<dbReference type="InterPro" id="IPR000192">
    <property type="entry name" value="Aminotrans_V_dom"/>
</dbReference>
<evidence type="ECO:0000259" key="2">
    <source>
        <dbReference type="Pfam" id="PF00266"/>
    </source>
</evidence>
<evidence type="ECO:0000313" key="3">
    <source>
        <dbReference type="EMBL" id="CAI8032377.1"/>
    </source>
</evidence>
<dbReference type="Proteomes" id="UP001174909">
    <property type="component" value="Unassembled WGS sequence"/>
</dbReference>
<comment type="caution">
    <text evidence="3">The sequence shown here is derived from an EMBL/GenBank/DDBJ whole genome shotgun (WGS) entry which is preliminary data.</text>
</comment>
<protein>
    <submittedName>
        <fullName evidence="3">L-cysteine desulfhydrase 1</fullName>
    </submittedName>
</protein>
<name>A0AA35SNK0_GEOBA</name>
<dbReference type="AlphaFoldDB" id="A0AA35SNK0"/>
<keyword evidence="4" id="KW-1185">Reference proteome</keyword>
<dbReference type="InterPro" id="IPR015424">
    <property type="entry name" value="PyrdxlP-dep_Trfase"/>
</dbReference>
<dbReference type="EMBL" id="CASHTH010002598">
    <property type="protein sequence ID" value="CAI8032377.1"/>
    <property type="molecule type" value="Genomic_DNA"/>
</dbReference>
<feature type="domain" description="Aminotransferase class V" evidence="2">
    <location>
        <begin position="91"/>
        <end position="329"/>
    </location>
</feature>
<dbReference type="PANTHER" id="PTHR43092">
    <property type="entry name" value="L-CYSTEINE DESULFHYDRASE"/>
    <property type="match status" value="1"/>
</dbReference>